<evidence type="ECO:0000256" key="7">
    <source>
        <dbReference type="ARBA" id="ARBA00022640"/>
    </source>
</evidence>
<evidence type="ECO:0000256" key="8">
    <source>
        <dbReference type="ARBA" id="ARBA00022723"/>
    </source>
</evidence>
<keyword evidence="17" id="KW-0812">Transmembrane</keyword>
<comment type="catalytic activity">
    <reaction evidence="14">
        <text>D-ribulose 1,5-bisphosphate + O2 = 2-phosphoglycolate + (2R)-3-phosphoglycerate + 2 H(+)</text>
        <dbReference type="Rhea" id="RHEA:36631"/>
        <dbReference type="ChEBI" id="CHEBI:15378"/>
        <dbReference type="ChEBI" id="CHEBI:15379"/>
        <dbReference type="ChEBI" id="CHEBI:57870"/>
        <dbReference type="ChEBI" id="CHEBI:58033"/>
        <dbReference type="ChEBI" id="CHEBI:58272"/>
    </reaction>
</comment>
<dbReference type="EC" id="4.1.1.39" evidence="5"/>
<proteinExistence type="inferred from homology"/>
<evidence type="ECO:0000256" key="10">
    <source>
        <dbReference type="ARBA" id="ARBA00023002"/>
    </source>
</evidence>
<keyword evidence="17" id="KW-1133">Transmembrane helix</keyword>
<evidence type="ECO:0000256" key="15">
    <source>
        <dbReference type="ARBA" id="ARBA00049469"/>
    </source>
</evidence>
<comment type="catalytic activity">
    <reaction evidence="15">
        <text>2 (2R)-3-phosphoglycerate + 2 H(+) = D-ribulose 1,5-bisphosphate + CO2 + H2O</text>
        <dbReference type="Rhea" id="RHEA:23124"/>
        <dbReference type="ChEBI" id="CHEBI:15377"/>
        <dbReference type="ChEBI" id="CHEBI:15378"/>
        <dbReference type="ChEBI" id="CHEBI:16526"/>
        <dbReference type="ChEBI" id="CHEBI:57870"/>
        <dbReference type="ChEBI" id="CHEBI:58272"/>
        <dbReference type="EC" id="4.1.1.39"/>
    </reaction>
</comment>
<comment type="subcellular location">
    <subcellularLocation>
        <location evidence="3">Plastid</location>
    </subcellularLocation>
</comment>
<sequence>MCGWASEWHMRTRAPTRRQIIMDSMRAPLWVAWAFAMAWFCFLTYCVPCFFGYGKWADDLPEEVHDGQFNRGTFKCRWGRRFREENSFEGSFDVGEASDDNRDDHRHDEGARLNLFEDMCQNDMHFLDDGGHDAKRDRMIWDGASWIPWRVFCRGGGLAEKLKALLDETEHPTAKSRGKGKGNDTGADGDAKLLKALRKLVDRATLADIGVRQRQLVDAREAGCPLGGRAARKWRAAAAKRQAKAQANGQQTFYGKAPAAVPGDSGFQSSWRGQGKRKGKQGKSDGCGGKSDGKGKTAAGGQGRVLSVDGAAKAKGKRQFDGRGGGLAPTAPAASGGDGGFLLGVLTTQLFVTSAKGALSFLAKENNRGWRWDVVVASSAAQVNGVRDQAKIAGTTRPATTVLDYEVMPAALDLVRRSSFVAPDRSLTVLRASVPKDYLDEIIWRIISDNPDAYVKVATVLASSGKQSAVFVTNLAGDMKAGWMLTSDGLIQEAAKPLAAGRPKEAMDIIWRLRGMPVGWSAEDLPAALQGRHGWRALVDDLLADSSPAAPLRSPSGHVAMQEEGSSKPSDGRDLDDAEGADGKDAEMGVVPDGAAAAPAPPVENSSAGNGGDQPLKKAKSQTDKGDHAWCSIVKCGGQGACFYNSFGAAYGMQKDSMTWDAISKTIWSRGRLSWLEDGPTPKDWDQYVEALKRRRRYVGARFRSRIIVFINEVSPTAQTVVYGQRSGSCAAMMLYAAGHYQLVLPKSGQTVPPWVHLLKDSEDMEHFPRGGGERFQCGSGPRSPVQAHAEAASWVHGQESLADLLSVCQPVKGCLHRSPQCSCQCLELANCERRRIAHAENIEPHPGRSDFGKNGATGSVLHFALPCSSFALATEWHWMSFRALSQLAGAVTVSGALLLVSAGTPGVGVPSIDHCRDIHQAIALQCNDLRVCGLWQRPDHVAAGGLGQYVVEASSAGFLVAVLGDFNATLDENPLQNSGDCVMYVAMENGVSDARRLPPRAVEESGFVNELVVACTHQPPSTSASGGSSSVGACGRASSPASVEEQASWFGGLLQSVGQVEAQTLVDGVFRAMEAVDLLPCYWQHVWHRSRPAFDQWLTAWPVAPEPLAWKGFEAIACGPLGWYPAELREAPVAAFTELAELLNKVSVDLTAQAIVAPAGFLYVFKGMADLQAGFRQRLTLRPLRGTWQGAAASWMHWCWRCPAFAPTRPHAWIDCLADVLDGPIAMDGDGWSTWLGSVRQRLPLRTIALEPSGSRRSGTRAIRRVNKACAEKRSQKERRVTDAVLPVLPSRSSRRSRELMELGLELWSCGPSRVWVVTDFGKLHLIHGDGKKHAVLRYETTSHYTLVQGASENDLWSRAVELNVKGREALSDPMRGGWTEVVTPTMRGAIPKRWIEAAVFRLLSRDLTRAFDFADANHVLAVLLHYGFPEASVSFLRHVLGTQVRHTLLGPYIDANGIIIGKSIPQGIQWPCSPFACCSPKLLRVSNRVLGIGSHLGWPVYGGAQALASLSKAETIAFALLVADLAVEFCRVAAFCTYADRMEGMGETKSSGCRRIVVQRRGLALLGSATNAFVAAPQEAYCSPNVQTAVVDKLKTGQRTEPARHFSGAVSGLIGAALAAAGSLAAAAVAASRPGRQTRSTILPTTVVPVKDSRVARRALDQSSRYADLSLDEATLIKNGKHVLVAYIMKPKAGYDYLATAAHFAAESSTGTNVNVCTTDDFTKSVDALVYYIDPDSEEMKIAYPNLLFDRNIIDGRAMMCSFLTLSIGNNQGMGDVEYGKIYDFYLPPNFLRLYDGPAVNVEDMWRILGKGTSNGGLVVGTIIKPKLGLQPKPFGEACYAFWQGGDFIKNDEPQGNQVFCQMNEVIPEVVKAMRACIKETGVGKLFSANITADDPNEMIARGKYCMSQFGPLSENCAFLVDGYVAGGTAVTCARRNFPKQFLHYHRAGHGSVTSPQTQRGYTAFVHTKISRVIGASGIHTGTMSFGKMEGDASDKNIAFMLQDDEADGPYYHQEWEGMKQTTPIISGGMNALRLPAFFENLGHSNVILTAGGGSFGHKDGPKPGAISCRQGEEAWKAWKAGQYGNISLSDGVIEFAKTHEEIKGAFLTFQKDADQIYPGWKEKLGYTGESSVQAASFDWAKKA</sequence>
<keyword evidence="9" id="KW-0460">Magnesium</keyword>
<dbReference type="Pfam" id="PF00016">
    <property type="entry name" value="RuBisCO_large"/>
    <property type="match status" value="1"/>
</dbReference>
<dbReference type="PANTHER" id="PTHR42704">
    <property type="entry name" value="RIBULOSE BISPHOSPHATE CARBOXYLASE"/>
    <property type="match status" value="1"/>
</dbReference>
<keyword evidence="13" id="KW-0120">Carbon dioxide fixation</keyword>
<evidence type="ECO:0000256" key="4">
    <source>
        <dbReference type="ARBA" id="ARBA00005475"/>
    </source>
</evidence>
<evidence type="ECO:0000256" key="12">
    <source>
        <dbReference type="ARBA" id="ARBA00023239"/>
    </source>
</evidence>
<dbReference type="Proteomes" id="UP000186817">
    <property type="component" value="Unassembled WGS sequence"/>
</dbReference>
<dbReference type="InterPro" id="IPR020871">
    <property type="entry name" value="RuBisCO_lsuII"/>
</dbReference>
<dbReference type="PANTHER" id="PTHR42704:SF17">
    <property type="entry name" value="RIBULOSE BISPHOSPHATE CARBOXYLASE LARGE CHAIN"/>
    <property type="match status" value="1"/>
</dbReference>
<dbReference type="OrthoDB" id="413803at2759"/>
<dbReference type="InterPro" id="IPR000685">
    <property type="entry name" value="RuBisCO_lsu_C"/>
</dbReference>
<dbReference type="SUPFAM" id="SSF51649">
    <property type="entry name" value="RuBisCo, C-terminal domain"/>
    <property type="match status" value="1"/>
</dbReference>
<organism evidence="20 21">
    <name type="scientific">Symbiodinium microadriaticum</name>
    <name type="common">Dinoflagellate</name>
    <name type="synonym">Zooxanthella microadriatica</name>
    <dbReference type="NCBI Taxonomy" id="2951"/>
    <lineage>
        <taxon>Eukaryota</taxon>
        <taxon>Sar</taxon>
        <taxon>Alveolata</taxon>
        <taxon>Dinophyceae</taxon>
        <taxon>Suessiales</taxon>
        <taxon>Symbiodiniaceae</taxon>
        <taxon>Symbiodinium</taxon>
    </lineage>
</organism>
<dbReference type="Gene3D" id="3.20.20.110">
    <property type="entry name" value="Ribulose bisphosphate carboxylase, large subunit, C-terminal domain"/>
    <property type="match status" value="1"/>
</dbReference>
<dbReference type="NCBIfam" id="NF010002">
    <property type="entry name" value="PRK13475.1"/>
    <property type="match status" value="1"/>
</dbReference>
<keyword evidence="8" id="KW-0479">Metal-binding</keyword>
<dbReference type="GO" id="GO:0019253">
    <property type="term" value="P:reductive pentose-phosphate cycle"/>
    <property type="evidence" value="ECO:0007669"/>
    <property type="project" value="UniProtKB-KW"/>
</dbReference>
<evidence type="ECO:0000256" key="5">
    <source>
        <dbReference type="ARBA" id="ARBA00012287"/>
    </source>
</evidence>
<keyword evidence="7" id="KW-0934">Plastid</keyword>
<name>A0A1Q9DRB7_SYMMI</name>
<dbReference type="CDD" id="cd08211">
    <property type="entry name" value="RuBisCO_large_II"/>
    <property type="match status" value="1"/>
</dbReference>
<evidence type="ECO:0000256" key="9">
    <source>
        <dbReference type="ARBA" id="ARBA00022842"/>
    </source>
</evidence>
<dbReference type="GO" id="GO:0009536">
    <property type="term" value="C:plastid"/>
    <property type="evidence" value="ECO:0007669"/>
    <property type="project" value="UniProtKB-SubCell"/>
</dbReference>
<feature type="transmembrane region" description="Helical" evidence="17">
    <location>
        <begin position="27"/>
        <end position="45"/>
    </location>
</feature>
<evidence type="ECO:0000259" key="18">
    <source>
        <dbReference type="Pfam" id="PF00016"/>
    </source>
</evidence>
<dbReference type="CDD" id="cd22744">
    <property type="entry name" value="OTU"/>
    <property type="match status" value="1"/>
</dbReference>
<dbReference type="GO" id="GO:0000287">
    <property type="term" value="F:magnesium ion binding"/>
    <property type="evidence" value="ECO:0007669"/>
    <property type="project" value="InterPro"/>
</dbReference>
<feature type="compositionally biased region" description="Low complexity" evidence="16">
    <location>
        <begin position="241"/>
        <end position="251"/>
    </location>
</feature>
<evidence type="ECO:0000256" key="11">
    <source>
        <dbReference type="ARBA" id="ARBA00023033"/>
    </source>
</evidence>
<feature type="domain" description="Ribulose bisphosphate carboxylase large subunit ferrodoxin-like N-terminal" evidence="19">
    <location>
        <begin position="1675"/>
        <end position="1792"/>
    </location>
</feature>
<evidence type="ECO:0000256" key="2">
    <source>
        <dbReference type="ARBA" id="ARBA00003617"/>
    </source>
</evidence>
<feature type="domain" description="Ribulose bisphosphate carboxylase large subunit C-terminal" evidence="18">
    <location>
        <begin position="1803"/>
        <end position="2111"/>
    </location>
</feature>
<comment type="similarity">
    <text evidence="4">Belongs to the RuBisCO large chain family. Type II subfamily.</text>
</comment>
<dbReference type="InterPro" id="IPR020878">
    <property type="entry name" value="RuBisCo_large_chain_AS"/>
</dbReference>
<comment type="caution">
    <text evidence="20">The sequence shown here is derived from an EMBL/GenBank/DDBJ whole genome shotgun (WGS) entry which is preliminary data.</text>
</comment>
<dbReference type="InterPro" id="IPR036422">
    <property type="entry name" value="RuBisCO_lsu_N_sf"/>
</dbReference>
<dbReference type="PROSITE" id="PS00157">
    <property type="entry name" value="RUBISCO_LARGE"/>
    <property type="match status" value="1"/>
</dbReference>
<evidence type="ECO:0000313" key="21">
    <source>
        <dbReference type="Proteomes" id="UP000186817"/>
    </source>
</evidence>
<accession>A0A1Q9DRB7</accession>
<dbReference type="GO" id="GO:0016984">
    <property type="term" value="F:ribulose-bisphosphate carboxylase activity"/>
    <property type="evidence" value="ECO:0007669"/>
    <property type="project" value="UniProtKB-EC"/>
</dbReference>
<keyword evidence="6" id="KW-0113">Calvin cycle</keyword>
<feature type="compositionally biased region" description="Basic and acidic residues" evidence="16">
    <location>
        <begin position="570"/>
        <end position="587"/>
    </location>
</feature>
<keyword evidence="21" id="KW-1185">Reference proteome</keyword>
<evidence type="ECO:0000256" key="17">
    <source>
        <dbReference type="SAM" id="Phobius"/>
    </source>
</evidence>
<reference evidence="20 21" key="1">
    <citation type="submission" date="2016-02" db="EMBL/GenBank/DDBJ databases">
        <title>Genome analysis of coral dinoflagellate symbionts highlights evolutionary adaptations to a symbiotic lifestyle.</title>
        <authorList>
            <person name="Aranda M."/>
            <person name="Li Y."/>
            <person name="Liew Y.J."/>
            <person name="Baumgarten S."/>
            <person name="Simakov O."/>
            <person name="Wilson M."/>
            <person name="Piel J."/>
            <person name="Ashoor H."/>
            <person name="Bougouffa S."/>
            <person name="Bajic V.B."/>
            <person name="Ryu T."/>
            <person name="Ravasi T."/>
            <person name="Bayer T."/>
            <person name="Micklem G."/>
            <person name="Kim H."/>
            <person name="Bhak J."/>
            <person name="Lajeunesse T.C."/>
            <person name="Voolstra C.R."/>
        </authorList>
    </citation>
    <scope>NUCLEOTIDE SEQUENCE [LARGE SCALE GENOMIC DNA]</scope>
    <source>
        <strain evidence="20 21">CCMP2467</strain>
    </source>
</reference>
<evidence type="ECO:0000256" key="13">
    <source>
        <dbReference type="ARBA" id="ARBA00023300"/>
    </source>
</evidence>
<keyword evidence="12" id="KW-0456">Lyase</keyword>
<comment type="cofactor">
    <cofactor evidence="1">
        <name>Mg(2+)</name>
        <dbReference type="ChEBI" id="CHEBI:18420"/>
    </cofactor>
</comment>
<dbReference type="SUPFAM" id="SSF54966">
    <property type="entry name" value="RuBisCO, large subunit, small (N-terminal) domain"/>
    <property type="match status" value="1"/>
</dbReference>
<evidence type="ECO:0000256" key="3">
    <source>
        <dbReference type="ARBA" id="ARBA00004474"/>
    </source>
</evidence>
<dbReference type="EMBL" id="LSRX01000425">
    <property type="protein sequence ID" value="OLP97684.1"/>
    <property type="molecule type" value="Genomic_DNA"/>
</dbReference>
<feature type="region of interest" description="Disordered" evidence="16">
    <location>
        <begin position="548"/>
        <end position="623"/>
    </location>
</feature>
<keyword evidence="17" id="KW-0472">Membrane</keyword>
<keyword evidence="11" id="KW-0503">Monooxygenase</keyword>
<keyword evidence="10" id="KW-0560">Oxidoreductase</keyword>
<gene>
    <name evidence="20" type="primary">rbcL</name>
    <name evidence="20" type="ORF">AK812_SmicGene19962</name>
</gene>
<evidence type="ECO:0000256" key="16">
    <source>
        <dbReference type="SAM" id="MobiDB-lite"/>
    </source>
</evidence>
<dbReference type="Pfam" id="PF02788">
    <property type="entry name" value="RuBisCO_large_N"/>
    <property type="match status" value="1"/>
</dbReference>
<evidence type="ECO:0000256" key="1">
    <source>
        <dbReference type="ARBA" id="ARBA00001946"/>
    </source>
</evidence>
<evidence type="ECO:0000256" key="14">
    <source>
        <dbReference type="ARBA" id="ARBA00048059"/>
    </source>
</evidence>
<protein>
    <recommendedName>
        <fullName evidence="5">ribulose-bisphosphate carboxylase</fullName>
        <ecNumber evidence="5">4.1.1.39</ecNumber>
    </recommendedName>
</protein>
<feature type="region of interest" description="Disordered" evidence="16">
    <location>
        <begin position="241"/>
        <end position="331"/>
    </location>
</feature>
<dbReference type="InterPro" id="IPR017443">
    <property type="entry name" value="RuBisCO_lsu_fd_N"/>
</dbReference>
<comment type="function">
    <text evidence="2">RuBisCO catalyzes two reactions: the carboxylation of D-ribulose 1,5-bisphosphate, the primary event in carbon dioxide fixation, as well as the oxidative fragmentation of the pentose substrate. Both reactions occur simultaneously and in competition at the same active site.</text>
</comment>
<evidence type="ECO:0000313" key="20">
    <source>
        <dbReference type="EMBL" id="OLP97684.1"/>
    </source>
</evidence>
<dbReference type="Gene3D" id="3.30.70.150">
    <property type="entry name" value="RuBisCO large subunit, N-terminal domain"/>
    <property type="match status" value="1"/>
</dbReference>
<dbReference type="InterPro" id="IPR033966">
    <property type="entry name" value="RuBisCO"/>
</dbReference>
<dbReference type="InterPro" id="IPR036376">
    <property type="entry name" value="RuBisCO_lsu_C_sf"/>
</dbReference>
<evidence type="ECO:0000256" key="6">
    <source>
        <dbReference type="ARBA" id="ARBA00022567"/>
    </source>
</evidence>
<dbReference type="GO" id="GO:0004497">
    <property type="term" value="F:monooxygenase activity"/>
    <property type="evidence" value="ECO:0007669"/>
    <property type="project" value="UniProtKB-KW"/>
</dbReference>
<evidence type="ECO:0000259" key="19">
    <source>
        <dbReference type="Pfam" id="PF02788"/>
    </source>
</evidence>